<dbReference type="EMBL" id="CM007891">
    <property type="protein sequence ID" value="OTG33412.1"/>
    <property type="molecule type" value="Genomic_DNA"/>
</dbReference>
<dbReference type="Gramene" id="mRNA:HanXRQr2_Chr02g0049341">
    <property type="protein sequence ID" value="mRNA:HanXRQr2_Chr02g0049341"/>
    <property type="gene ID" value="HanXRQr2_Chr02g0049341"/>
</dbReference>
<dbReference type="AlphaFoldDB" id="A0A251VER9"/>
<evidence type="ECO:0000313" key="3">
    <source>
        <dbReference type="EMBL" id="OTG33412.1"/>
    </source>
</evidence>
<evidence type="ECO:0000313" key="4">
    <source>
        <dbReference type="Proteomes" id="UP000215914"/>
    </source>
</evidence>
<reference evidence="3" key="2">
    <citation type="submission" date="2017-02" db="EMBL/GenBank/DDBJ databases">
        <title>Sunflower complete genome.</title>
        <authorList>
            <person name="Langlade N."/>
            <person name="Munos S."/>
        </authorList>
    </citation>
    <scope>NUCLEOTIDE SEQUENCE [LARGE SCALE GENOMIC DNA]</scope>
    <source>
        <tissue evidence="3">Leaves</tissue>
    </source>
</reference>
<reference evidence="2" key="3">
    <citation type="submission" date="2020-06" db="EMBL/GenBank/DDBJ databases">
        <title>Helianthus annuus Genome sequencing and assembly Release 2.</title>
        <authorList>
            <person name="Gouzy J."/>
            <person name="Langlade N."/>
            <person name="Munos S."/>
        </authorList>
    </citation>
    <scope>NUCLEOTIDE SEQUENCE</scope>
    <source>
        <tissue evidence="2">Leaves</tissue>
    </source>
</reference>
<name>A0A251VER9_HELAN</name>
<organism evidence="3 4">
    <name type="scientific">Helianthus annuus</name>
    <name type="common">Common sunflower</name>
    <dbReference type="NCBI Taxonomy" id="4232"/>
    <lineage>
        <taxon>Eukaryota</taxon>
        <taxon>Viridiplantae</taxon>
        <taxon>Streptophyta</taxon>
        <taxon>Embryophyta</taxon>
        <taxon>Tracheophyta</taxon>
        <taxon>Spermatophyta</taxon>
        <taxon>Magnoliopsida</taxon>
        <taxon>eudicotyledons</taxon>
        <taxon>Gunneridae</taxon>
        <taxon>Pentapetalae</taxon>
        <taxon>asterids</taxon>
        <taxon>campanulids</taxon>
        <taxon>Asterales</taxon>
        <taxon>Asteraceae</taxon>
        <taxon>Asteroideae</taxon>
        <taxon>Heliantheae alliance</taxon>
        <taxon>Heliantheae</taxon>
        <taxon>Helianthus</taxon>
    </lineage>
</organism>
<proteinExistence type="predicted"/>
<dbReference type="EMBL" id="MNCJ02000317">
    <property type="protein sequence ID" value="KAF5817124.1"/>
    <property type="molecule type" value="Genomic_DNA"/>
</dbReference>
<reference evidence="2 4" key="1">
    <citation type="journal article" date="2017" name="Nature">
        <title>The sunflower genome provides insights into oil metabolism, flowering and Asterid evolution.</title>
        <authorList>
            <person name="Badouin H."/>
            <person name="Gouzy J."/>
            <person name="Grassa C.J."/>
            <person name="Murat F."/>
            <person name="Staton S.E."/>
            <person name="Cottret L."/>
            <person name="Lelandais-Briere C."/>
            <person name="Owens G.L."/>
            <person name="Carrere S."/>
            <person name="Mayjonade B."/>
            <person name="Legrand L."/>
            <person name="Gill N."/>
            <person name="Kane N.C."/>
            <person name="Bowers J.E."/>
            <person name="Hubner S."/>
            <person name="Bellec A."/>
            <person name="Berard A."/>
            <person name="Berges H."/>
            <person name="Blanchet N."/>
            <person name="Boniface M.C."/>
            <person name="Brunel D."/>
            <person name="Catrice O."/>
            <person name="Chaidir N."/>
            <person name="Claudel C."/>
            <person name="Donnadieu C."/>
            <person name="Faraut T."/>
            <person name="Fievet G."/>
            <person name="Helmstetter N."/>
            <person name="King M."/>
            <person name="Knapp S.J."/>
            <person name="Lai Z."/>
            <person name="Le Paslier M.C."/>
            <person name="Lippi Y."/>
            <person name="Lorenzon L."/>
            <person name="Mandel J.R."/>
            <person name="Marage G."/>
            <person name="Marchand G."/>
            <person name="Marquand E."/>
            <person name="Bret-Mestries E."/>
            <person name="Morien E."/>
            <person name="Nambeesan S."/>
            <person name="Nguyen T."/>
            <person name="Pegot-Espagnet P."/>
            <person name="Pouilly N."/>
            <person name="Raftis F."/>
            <person name="Sallet E."/>
            <person name="Schiex T."/>
            <person name="Thomas J."/>
            <person name="Vandecasteele C."/>
            <person name="Vares D."/>
            <person name="Vear F."/>
            <person name="Vautrin S."/>
            <person name="Crespi M."/>
            <person name="Mangin B."/>
            <person name="Burke J.M."/>
            <person name="Salse J."/>
            <person name="Munos S."/>
            <person name="Vincourt P."/>
            <person name="Rieseberg L.H."/>
            <person name="Langlade N.B."/>
        </authorList>
    </citation>
    <scope>NUCLEOTIDE SEQUENCE [LARGE SCALE GENOMIC DNA]</scope>
    <source>
        <strain evidence="4">cv. SF193</strain>
        <tissue evidence="2">Leaves</tissue>
    </source>
</reference>
<feature type="region of interest" description="Disordered" evidence="1">
    <location>
        <begin position="43"/>
        <end position="77"/>
    </location>
</feature>
<protein>
    <submittedName>
        <fullName evidence="3">Uncharacterized protein</fullName>
    </submittedName>
</protein>
<evidence type="ECO:0000313" key="2">
    <source>
        <dbReference type="EMBL" id="KAF5817124.1"/>
    </source>
</evidence>
<dbReference type="Proteomes" id="UP000215914">
    <property type="component" value="Chromosome 2"/>
</dbReference>
<evidence type="ECO:0000256" key="1">
    <source>
        <dbReference type="SAM" id="MobiDB-lite"/>
    </source>
</evidence>
<keyword evidence="4" id="KW-1185">Reference proteome</keyword>
<accession>A0A251VER9</accession>
<feature type="compositionally biased region" description="Acidic residues" evidence="1">
    <location>
        <begin position="51"/>
        <end position="61"/>
    </location>
</feature>
<gene>
    <name evidence="3" type="ORF">HannXRQ_Chr02g0034431</name>
    <name evidence="2" type="ORF">HanXRQr2_Chr02g0049341</name>
</gene>
<sequence>MEVSMDGIGTVPVPIPVPVPKIRVPNLNKTGYQIYRCVREGEGRLHRPQGDGEDAAGEGEMEGGATPVRDGPRTNPIPRILRQRLPHTPIKDKSHTICLTSKYENTPYIICMYQSTYLIFIGDKSNSKSSSLLYIHQNFVWS</sequence>
<dbReference type="InParanoid" id="A0A251VER9"/>